<dbReference type="EMBL" id="NAAD01000008">
    <property type="protein sequence ID" value="ORJ60522.1"/>
    <property type="molecule type" value="Genomic_DNA"/>
</dbReference>
<dbReference type="Pfam" id="PF07238">
    <property type="entry name" value="PilZ"/>
    <property type="match status" value="1"/>
</dbReference>
<organism evidence="2 3">
    <name type="scientific">Geothermobacter hydrogeniphilus</name>
    <dbReference type="NCBI Taxonomy" id="1969733"/>
    <lineage>
        <taxon>Bacteria</taxon>
        <taxon>Pseudomonadati</taxon>
        <taxon>Thermodesulfobacteriota</taxon>
        <taxon>Desulfuromonadia</taxon>
        <taxon>Desulfuromonadales</taxon>
        <taxon>Geothermobacteraceae</taxon>
        <taxon>Geothermobacter</taxon>
    </lineage>
</organism>
<dbReference type="Proteomes" id="UP000193136">
    <property type="component" value="Unassembled WGS sequence"/>
</dbReference>
<evidence type="ECO:0000313" key="2">
    <source>
        <dbReference type="EMBL" id="ORJ60522.1"/>
    </source>
</evidence>
<dbReference type="SUPFAM" id="SSF141371">
    <property type="entry name" value="PilZ domain-like"/>
    <property type="match status" value="1"/>
</dbReference>
<dbReference type="SUPFAM" id="SSF52172">
    <property type="entry name" value="CheY-like"/>
    <property type="match status" value="1"/>
</dbReference>
<dbReference type="InterPro" id="IPR011006">
    <property type="entry name" value="CheY-like_superfamily"/>
</dbReference>
<dbReference type="InterPro" id="IPR009875">
    <property type="entry name" value="PilZ_domain"/>
</dbReference>
<accession>A0A1X0Y620</accession>
<protein>
    <recommendedName>
        <fullName evidence="1">PilZ domain-containing protein</fullName>
    </recommendedName>
</protein>
<proteinExistence type="predicted"/>
<dbReference type="STRING" id="1969733.B5V00_08140"/>
<feature type="domain" description="PilZ" evidence="1">
    <location>
        <begin position="120"/>
        <end position="222"/>
    </location>
</feature>
<keyword evidence="3" id="KW-1185">Reference proteome</keyword>
<dbReference type="RefSeq" id="WP_085010277.1">
    <property type="nucleotide sequence ID" value="NZ_NAAD01000008.1"/>
</dbReference>
<gene>
    <name evidence="2" type="ORF">B5V00_08140</name>
</gene>
<evidence type="ECO:0000313" key="3">
    <source>
        <dbReference type="Proteomes" id="UP000193136"/>
    </source>
</evidence>
<dbReference type="Gene3D" id="2.40.10.220">
    <property type="entry name" value="predicted glycosyltransferase like domains"/>
    <property type="match status" value="1"/>
</dbReference>
<dbReference type="AlphaFoldDB" id="A0A1X0Y620"/>
<reference evidence="2 3" key="1">
    <citation type="submission" date="2017-03" db="EMBL/GenBank/DDBJ databases">
        <title>Genome sequence of Geothermobacter sp. EPR-M, Deep-Sea Iron Reducer.</title>
        <authorList>
            <person name="Tully B."/>
            <person name="Savalia P."/>
            <person name="Abuyen K."/>
            <person name="Baughan C."/>
            <person name="Romero E."/>
            <person name="Ronkowski C."/>
            <person name="Torres B."/>
            <person name="Tremblay J."/>
            <person name="Trujillo A."/>
            <person name="Tyler M."/>
            <person name="Perez-Rodriguez I."/>
            <person name="Amend J."/>
        </authorList>
    </citation>
    <scope>NUCLEOTIDE SEQUENCE [LARGE SCALE GENOMIC DNA]</scope>
    <source>
        <strain evidence="2 3">EPR-M</strain>
    </source>
</reference>
<dbReference type="OrthoDB" id="5405402at2"/>
<evidence type="ECO:0000259" key="1">
    <source>
        <dbReference type="Pfam" id="PF07238"/>
    </source>
</evidence>
<name>A0A1X0Y620_9BACT</name>
<dbReference type="GO" id="GO:0035438">
    <property type="term" value="F:cyclic-di-GMP binding"/>
    <property type="evidence" value="ECO:0007669"/>
    <property type="project" value="InterPro"/>
</dbReference>
<sequence length="255" mass="28931">MSMKRILLGATSPDLLGTLEIILKHWGYRVLVTSRVGEFEELLNGSNPEFILIGDGMLAAADETLRQRLREQIRKTGLPLVILGQPHGPTIPVPWVGLDVPIDIFALFELVQKHLEKHPRRNLRMEVRIPGMVCRDNTSELAEVLSISTRGMFIKTSYRLEPQDQFQVVFPLLGMNRELELPGRVVYRMEPRPENNYRQGVGLEFADLSDETRRQLEAFLEQRLLGELSEGRRGAELDLGMLRSRAARPSPGLIS</sequence>
<comment type="caution">
    <text evidence="2">The sequence shown here is derived from an EMBL/GenBank/DDBJ whole genome shotgun (WGS) entry which is preliminary data.</text>
</comment>